<dbReference type="EMBL" id="QAXS01000009">
    <property type="protein sequence ID" value="PTV99819.1"/>
    <property type="molecule type" value="Genomic_DNA"/>
</dbReference>
<evidence type="ECO:0000313" key="4">
    <source>
        <dbReference type="Proteomes" id="UP000244089"/>
    </source>
</evidence>
<dbReference type="InterPro" id="IPR041796">
    <property type="entry name" value="Mre11_N"/>
</dbReference>
<dbReference type="Gene3D" id="3.60.21.10">
    <property type="match status" value="1"/>
</dbReference>
<dbReference type="PANTHER" id="PTHR30337">
    <property type="entry name" value="COMPONENT OF ATP-DEPENDENT DSDNA EXONUCLEASE"/>
    <property type="match status" value="1"/>
</dbReference>
<dbReference type="AlphaFoldDB" id="A0A2T5RL33"/>
<protein>
    <submittedName>
        <fullName evidence="3">DNA repair exonuclease SbcCD nuclease subunit</fullName>
    </submittedName>
</protein>
<dbReference type="OrthoDB" id="9773856at2"/>
<gene>
    <name evidence="3" type="ORF">C8C76_10941</name>
</gene>
<dbReference type="InterPro" id="IPR029052">
    <property type="entry name" value="Metallo-depent_PP-like"/>
</dbReference>
<accession>A0A2T5RL33</accession>
<evidence type="ECO:0000256" key="1">
    <source>
        <dbReference type="ARBA" id="ARBA00022801"/>
    </source>
</evidence>
<reference evidence="3 4" key="1">
    <citation type="submission" date="2018-04" db="EMBL/GenBank/DDBJ databases">
        <title>Subsurface microbial communities from deep shales in Ohio and West Virginia, USA.</title>
        <authorList>
            <person name="Wrighton K."/>
        </authorList>
    </citation>
    <scope>NUCLEOTIDE SEQUENCE [LARGE SCALE GENOMIC DNA]</scope>
    <source>
        <strain evidence="3 4">WC1</strain>
    </source>
</reference>
<sequence length="369" mass="42013">MSLKIMHTGDLHLGMKFNQYPNISSELENARYQALENVVVEANQRGANLLVIAGDLFDRASIKNVKIKKAVEILNKFAGEAILILPGNHDYSDGVSSLWSQFKKEIKGRMLILDQEKAYLLNEFGLNAAVYPAPCDRKLSSQNKLGWIKNLDEKPDADYHLVLAHGALAGFSPDLNDDYFKMTETELLNLEMDLYLLGHSHLPYPKKESVSGHKIFNNGTPEPDGMDCSHHGTAWYVELNENKEVEAEQIKTGNYHFADLQAELNSLSELENLISDILASEAETKILRLQLKGELPREEFAEKDNEFARLRDKCFYVKIDQNDLTIRIDQDLIAEEFAENSFPYQLLKELEADHQAQHLAYKMLKEVQE</sequence>
<proteinExistence type="predicted"/>
<feature type="domain" description="Calcineurin-like phosphoesterase" evidence="2">
    <location>
        <begin position="3"/>
        <end position="202"/>
    </location>
</feature>
<dbReference type="CDD" id="cd00840">
    <property type="entry name" value="MPP_Mre11_N"/>
    <property type="match status" value="1"/>
</dbReference>
<dbReference type="RefSeq" id="WP_108139394.1">
    <property type="nucleotide sequence ID" value="NZ_QAXS01000009.1"/>
</dbReference>
<evidence type="ECO:0000313" key="3">
    <source>
        <dbReference type="EMBL" id="PTV99819.1"/>
    </source>
</evidence>
<comment type="caution">
    <text evidence="3">The sequence shown here is derived from an EMBL/GenBank/DDBJ whole genome shotgun (WGS) entry which is preliminary data.</text>
</comment>
<evidence type="ECO:0000259" key="2">
    <source>
        <dbReference type="Pfam" id="PF00149"/>
    </source>
</evidence>
<dbReference type="Proteomes" id="UP000244089">
    <property type="component" value="Unassembled WGS sequence"/>
</dbReference>
<dbReference type="Pfam" id="PF00149">
    <property type="entry name" value="Metallophos"/>
    <property type="match status" value="1"/>
</dbReference>
<keyword evidence="1" id="KW-0378">Hydrolase</keyword>
<name>A0A2T5RL33_9FIRM</name>
<keyword evidence="3" id="KW-0540">Nuclease</keyword>
<dbReference type="GO" id="GO:0004527">
    <property type="term" value="F:exonuclease activity"/>
    <property type="evidence" value="ECO:0007669"/>
    <property type="project" value="UniProtKB-KW"/>
</dbReference>
<dbReference type="InterPro" id="IPR050535">
    <property type="entry name" value="DNA_Repair-Maintenance_Comp"/>
</dbReference>
<keyword evidence="3" id="KW-0269">Exonuclease</keyword>
<dbReference type="InterPro" id="IPR004843">
    <property type="entry name" value="Calcineurin-like_PHP"/>
</dbReference>
<organism evidence="3 4">
    <name type="scientific">Halanaerobium saccharolyticum</name>
    <dbReference type="NCBI Taxonomy" id="43595"/>
    <lineage>
        <taxon>Bacteria</taxon>
        <taxon>Bacillati</taxon>
        <taxon>Bacillota</taxon>
        <taxon>Clostridia</taxon>
        <taxon>Halanaerobiales</taxon>
        <taxon>Halanaerobiaceae</taxon>
        <taxon>Halanaerobium</taxon>
    </lineage>
</organism>
<dbReference type="SUPFAM" id="SSF56300">
    <property type="entry name" value="Metallo-dependent phosphatases"/>
    <property type="match status" value="1"/>
</dbReference>